<dbReference type="PANTHER" id="PTHR10039:SF14">
    <property type="entry name" value="NACHT DOMAIN-CONTAINING PROTEIN"/>
    <property type="match status" value="1"/>
</dbReference>
<keyword evidence="1" id="KW-0677">Repeat</keyword>
<dbReference type="Proteomes" id="UP000807342">
    <property type="component" value="Unassembled WGS sequence"/>
</dbReference>
<gene>
    <name evidence="4" type="ORF">P691DRAFT_797681</name>
</gene>
<comment type="caution">
    <text evidence="4">The sequence shown here is derived from an EMBL/GenBank/DDBJ whole genome shotgun (WGS) entry which is preliminary data.</text>
</comment>
<dbReference type="EMBL" id="MU151521">
    <property type="protein sequence ID" value="KAF9443085.1"/>
    <property type="molecule type" value="Genomic_DNA"/>
</dbReference>
<name>A0A9P5X2Z7_9AGAR</name>
<accession>A0A9P5X2Z7</accession>
<protein>
    <recommendedName>
        <fullName evidence="3">NACHT domain-containing protein</fullName>
    </recommendedName>
</protein>
<keyword evidence="5" id="KW-1185">Reference proteome</keyword>
<evidence type="ECO:0000313" key="5">
    <source>
        <dbReference type="Proteomes" id="UP000807342"/>
    </source>
</evidence>
<dbReference type="InterPro" id="IPR027417">
    <property type="entry name" value="P-loop_NTPase"/>
</dbReference>
<dbReference type="PROSITE" id="PS50837">
    <property type="entry name" value="NACHT"/>
    <property type="match status" value="1"/>
</dbReference>
<dbReference type="InterPro" id="IPR056884">
    <property type="entry name" value="NPHP3-like_N"/>
</dbReference>
<dbReference type="AlphaFoldDB" id="A0A9P5X2Z7"/>
<dbReference type="Gene3D" id="3.40.50.300">
    <property type="entry name" value="P-loop containing nucleotide triphosphate hydrolases"/>
    <property type="match status" value="1"/>
</dbReference>
<evidence type="ECO:0000259" key="3">
    <source>
        <dbReference type="PROSITE" id="PS50837"/>
    </source>
</evidence>
<evidence type="ECO:0000256" key="1">
    <source>
        <dbReference type="ARBA" id="ARBA00022737"/>
    </source>
</evidence>
<reference evidence="4" key="1">
    <citation type="submission" date="2020-11" db="EMBL/GenBank/DDBJ databases">
        <authorList>
            <consortium name="DOE Joint Genome Institute"/>
            <person name="Ahrendt S."/>
            <person name="Riley R."/>
            <person name="Andreopoulos W."/>
            <person name="Labutti K."/>
            <person name="Pangilinan J."/>
            <person name="Ruiz-Duenas F.J."/>
            <person name="Barrasa J.M."/>
            <person name="Sanchez-Garcia M."/>
            <person name="Camarero S."/>
            <person name="Miyauchi S."/>
            <person name="Serrano A."/>
            <person name="Linde D."/>
            <person name="Babiker R."/>
            <person name="Drula E."/>
            <person name="Ayuso-Fernandez I."/>
            <person name="Pacheco R."/>
            <person name="Padilla G."/>
            <person name="Ferreira P."/>
            <person name="Barriuso J."/>
            <person name="Kellner H."/>
            <person name="Castanera R."/>
            <person name="Alfaro M."/>
            <person name="Ramirez L."/>
            <person name="Pisabarro A.G."/>
            <person name="Kuo A."/>
            <person name="Tritt A."/>
            <person name="Lipzen A."/>
            <person name="He G."/>
            <person name="Yan M."/>
            <person name="Ng V."/>
            <person name="Cullen D."/>
            <person name="Martin F."/>
            <person name="Rosso M.-N."/>
            <person name="Henrissat B."/>
            <person name="Hibbett D."/>
            <person name="Martinez A.T."/>
            <person name="Grigoriev I.V."/>
        </authorList>
    </citation>
    <scope>NUCLEOTIDE SEQUENCE</scope>
    <source>
        <strain evidence="4">MF-IS2</strain>
    </source>
</reference>
<evidence type="ECO:0000256" key="2">
    <source>
        <dbReference type="SAM" id="MobiDB-lite"/>
    </source>
</evidence>
<dbReference type="PANTHER" id="PTHR10039">
    <property type="entry name" value="AMELOGENIN"/>
    <property type="match status" value="1"/>
</dbReference>
<proteinExistence type="predicted"/>
<dbReference type="OrthoDB" id="5967843at2759"/>
<sequence>MKELEEHTIPGAEFDSSERDPPPQCHPGTRLKIVEQTQEFFDNYRDGKRLLWVVGPAGVGKSAIMQTLAEIASTPSSNVMLGASLFFSVNGRDNASKAITTLAYQIAVNHHPYRQFVHNEINNDPKLPTKSIQMQFRKFIIKPFTNHGIYHEPKPLLILIDGLDECADKEKQCQLISLISNFSLTHPDVPLIWVIASRPEPHITTTFSQAGIASSFVKQEIVIDSDEGRADVERYLHDELKKIRENLPETRKLLLYVVSKVLVSRYIGTTYCPAGVPMISRL</sequence>
<dbReference type="SUPFAM" id="SSF52540">
    <property type="entry name" value="P-loop containing nucleoside triphosphate hydrolases"/>
    <property type="match status" value="1"/>
</dbReference>
<evidence type="ECO:0000313" key="4">
    <source>
        <dbReference type="EMBL" id="KAF9443085.1"/>
    </source>
</evidence>
<feature type="domain" description="NACHT" evidence="3">
    <location>
        <begin position="49"/>
        <end position="199"/>
    </location>
</feature>
<dbReference type="Pfam" id="PF24883">
    <property type="entry name" value="NPHP3_N"/>
    <property type="match status" value="1"/>
</dbReference>
<dbReference type="InterPro" id="IPR007111">
    <property type="entry name" value="NACHT_NTPase"/>
</dbReference>
<organism evidence="4 5">
    <name type="scientific">Macrolepiota fuliginosa MF-IS2</name>
    <dbReference type="NCBI Taxonomy" id="1400762"/>
    <lineage>
        <taxon>Eukaryota</taxon>
        <taxon>Fungi</taxon>
        <taxon>Dikarya</taxon>
        <taxon>Basidiomycota</taxon>
        <taxon>Agaricomycotina</taxon>
        <taxon>Agaricomycetes</taxon>
        <taxon>Agaricomycetidae</taxon>
        <taxon>Agaricales</taxon>
        <taxon>Agaricineae</taxon>
        <taxon>Agaricaceae</taxon>
        <taxon>Macrolepiota</taxon>
    </lineage>
</organism>
<feature type="region of interest" description="Disordered" evidence="2">
    <location>
        <begin position="1"/>
        <end position="24"/>
    </location>
</feature>